<dbReference type="PANTHER" id="PTHR39650:SF1">
    <property type="entry name" value="CDP-ARCHAEOL SYNTHASE"/>
    <property type="match status" value="1"/>
</dbReference>
<feature type="transmembrane region" description="Helical" evidence="1">
    <location>
        <begin position="175"/>
        <end position="197"/>
    </location>
</feature>
<dbReference type="InterPro" id="IPR032690">
    <property type="entry name" value="CarS"/>
</dbReference>
<reference evidence="2 3" key="1">
    <citation type="submission" date="2023-12" db="EMBL/GenBank/DDBJ databases">
        <title>the genome sequence of Hyalangium sp. s54d21.</title>
        <authorList>
            <person name="Zhang X."/>
        </authorList>
    </citation>
    <scope>NUCLEOTIDE SEQUENCE [LARGE SCALE GENOMIC DNA]</scope>
    <source>
        <strain evidence="3">s54d21</strain>
    </source>
</reference>
<evidence type="ECO:0000313" key="2">
    <source>
        <dbReference type="EMBL" id="MDY7227209.1"/>
    </source>
</evidence>
<keyword evidence="3" id="KW-1185">Reference proteome</keyword>
<proteinExistence type="predicted"/>
<evidence type="ECO:0000313" key="3">
    <source>
        <dbReference type="Proteomes" id="UP001291309"/>
    </source>
</evidence>
<dbReference type="RefSeq" id="WP_321545939.1">
    <property type="nucleotide sequence ID" value="NZ_JAXIVS010000004.1"/>
</dbReference>
<feature type="transmembrane region" description="Helical" evidence="1">
    <location>
        <begin position="70"/>
        <end position="92"/>
    </location>
</feature>
<dbReference type="Pfam" id="PF01864">
    <property type="entry name" value="CarS-like"/>
    <property type="match status" value="1"/>
</dbReference>
<organism evidence="2 3">
    <name type="scientific">Hyalangium rubrum</name>
    <dbReference type="NCBI Taxonomy" id="3103134"/>
    <lineage>
        <taxon>Bacteria</taxon>
        <taxon>Pseudomonadati</taxon>
        <taxon>Myxococcota</taxon>
        <taxon>Myxococcia</taxon>
        <taxon>Myxococcales</taxon>
        <taxon>Cystobacterineae</taxon>
        <taxon>Archangiaceae</taxon>
        <taxon>Hyalangium</taxon>
    </lineage>
</organism>
<accession>A0ABU5H179</accession>
<evidence type="ECO:0000256" key="1">
    <source>
        <dbReference type="SAM" id="Phobius"/>
    </source>
</evidence>
<keyword evidence="1" id="KW-0812">Transmembrane</keyword>
<feature type="transmembrane region" description="Helical" evidence="1">
    <location>
        <begin position="20"/>
        <end position="38"/>
    </location>
</feature>
<dbReference type="PANTHER" id="PTHR39650">
    <property type="entry name" value="CDP-ARCHAEOL SYNTHASE"/>
    <property type="match status" value="1"/>
</dbReference>
<comment type="caution">
    <text evidence="2">The sequence shown here is derived from an EMBL/GenBank/DDBJ whole genome shotgun (WGS) entry which is preliminary data.</text>
</comment>
<sequence>MSWTWTGSADPSTLDPLRCALFLISAFILAGAAQTWWFKSPRSARFALPLDGGRTLRGRRLLGANKTWKGFVVMVPAAMVAFALLATAARALPGLSEGLWPLTPLQYALLGGSAALGFMLGELPNSFMKRQLGIAPGSAPTSPWGRWLGFAVDRLDSIVGMLLALSLLVPVSWRVWLFVLAVGPAIHWLFNVALYALGVKARPA</sequence>
<name>A0ABU5H179_9BACT</name>
<keyword evidence="1" id="KW-0472">Membrane</keyword>
<protein>
    <submittedName>
        <fullName evidence="2">CDP-archaeol synthase</fullName>
    </submittedName>
</protein>
<gene>
    <name evidence="2" type="ORF">SYV04_12435</name>
</gene>
<dbReference type="EMBL" id="JAXIVS010000004">
    <property type="protein sequence ID" value="MDY7227209.1"/>
    <property type="molecule type" value="Genomic_DNA"/>
</dbReference>
<keyword evidence="1" id="KW-1133">Transmembrane helix</keyword>
<dbReference type="Proteomes" id="UP001291309">
    <property type="component" value="Unassembled WGS sequence"/>
</dbReference>
<feature type="transmembrane region" description="Helical" evidence="1">
    <location>
        <begin position="104"/>
        <end position="123"/>
    </location>
</feature>